<dbReference type="PANTHER" id="PTHR10266">
    <property type="entry name" value="CYTOCHROME C1"/>
    <property type="match status" value="1"/>
</dbReference>
<evidence type="ECO:0000256" key="8">
    <source>
        <dbReference type="PIRSR" id="PIRSR602326-1"/>
    </source>
</evidence>
<dbReference type="GO" id="GO:0009055">
    <property type="term" value="F:electron transfer activity"/>
    <property type="evidence" value="ECO:0007669"/>
    <property type="project" value="InterPro"/>
</dbReference>
<dbReference type="Gene3D" id="1.10.760.10">
    <property type="entry name" value="Cytochrome c-like domain"/>
    <property type="match status" value="1"/>
</dbReference>
<comment type="caution">
    <text evidence="12">The sequence shown here is derived from an EMBL/GenBank/DDBJ whole genome shotgun (WGS) entry which is preliminary data.</text>
</comment>
<name>A0A0F5VCM4_9GAMM</name>
<evidence type="ECO:0000256" key="7">
    <source>
        <dbReference type="ARBA" id="ARBA00023136"/>
    </source>
</evidence>
<keyword evidence="2 8" id="KW-0349">Heme</keyword>
<dbReference type="GO" id="GO:0046872">
    <property type="term" value="F:metal ion binding"/>
    <property type="evidence" value="ECO:0007669"/>
    <property type="project" value="UniProtKB-KW"/>
</dbReference>
<keyword evidence="13" id="KW-1185">Reference proteome</keyword>
<comment type="subcellular location">
    <subcellularLocation>
        <location evidence="1">Membrane</location>
    </subcellularLocation>
</comment>
<protein>
    <submittedName>
        <fullName evidence="12">Cytochrome C</fullName>
    </submittedName>
</protein>
<dbReference type="RefSeq" id="WP_046220576.1">
    <property type="nucleotide sequence ID" value="NZ_JWYV01000007.1"/>
</dbReference>
<evidence type="ECO:0000256" key="6">
    <source>
        <dbReference type="ARBA" id="ARBA00023004"/>
    </source>
</evidence>
<comment type="cofactor">
    <cofactor evidence="8">
        <name>heme c</name>
        <dbReference type="ChEBI" id="CHEBI:61717"/>
    </cofactor>
    <text evidence="8">Binds 1 heme c group covalently per subunit.</text>
</comment>
<keyword evidence="10" id="KW-0732">Signal</keyword>
<proteinExistence type="predicted"/>
<evidence type="ECO:0000256" key="10">
    <source>
        <dbReference type="SAM" id="SignalP"/>
    </source>
</evidence>
<dbReference type="FunFam" id="1.10.760.10:FF:000034">
    <property type="entry name" value="Ubiquinol--cytochrome c reductase, cytochrome c1"/>
    <property type="match status" value="1"/>
</dbReference>
<dbReference type="InterPro" id="IPR002326">
    <property type="entry name" value="Cyt_c1"/>
</dbReference>
<sequence length="246" mass="27663">MKKLMVMLLALLPSLAMAAGGGNVHLDAANNDLSDKESLQRGARTFMNYCFGCHATQYQRYQRVAEDLDIPTDLMMDNLVFDENAKIGDLMTNAISEDYAAASFGAPAPDLTLVARVRGTDWLYTYLRSFYADPSRPFGVNNVVFPSVGMPHVLEELQGTPRQVFETRTIDGEEVQEFVGLESDGNGELSPGEYDAVVRDLVNFLEYSAEPMKLERQRLGLWVMGFIVIFFVLALLLKKEYWRDVH</sequence>
<feature type="domain" description="Cytochrome c" evidence="11">
    <location>
        <begin position="37"/>
        <end position="205"/>
    </location>
</feature>
<evidence type="ECO:0000256" key="9">
    <source>
        <dbReference type="SAM" id="Phobius"/>
    </source>
</evidence>
<keyword evidence="4 8" id="KW-0479">Metal-binding</keyword>
<dbReference type="Pfam" id="PF02167">
    <property type="entry name" value="Cytochrom_C1"/>
    <property type="match status" value="1"/>
</dbReference>
<dbReference type="PANTHER" id="PTHR10266:SF3">
    <property type="entry name" value="CYTOCHROME C1, HEME PROTEIN, MITOCHONDRIAL"/>
    <property type="match status" value="1"/>
</dbReference>
<feature type="binding site" description="covalent" evidence="8">
    <location>
        <position position="53"/>
    </location>
    <ligand>
        <name>heme c</name>
        <dbReference type="ChEBI" id="CHEBI:61717"/>
    </ligand>
</feature>
<feature type="transmembrane region" description="Helical" evidence="9">
    <location>
        <begin position="219"/>
        <end position="237"/>
    </location>
</feature>
<feature type="chain" id="PRO_5002496270" evidence="10">
    <location>
        <begin position="19"/>
        <end position="246"/>
    </location>
</feature>
<keyword evidence="6 8" id="KW-0408">Iron</keyword>
<dbReference type="GO" id="GO:0020037">
    <property type="term" value="F:heme binding"/>
    <property type="evidence" value="ECO:0007669"/>
    <property type="project" value="InterPro"/>
</dbReference>
<feature type="binding site" description="covalent" evidence="8">
    <location>
        <position position="54"/>
    </location>
    <ligand>
        <name>heme c</name>
        <dbReference type="ChEBI" id="CHEBI:61717"/>
    </ligand>
</feature>
<dbReference type="Proteomes" id="UP000033633">
    <property type="component" value="Unassembled WGS sequence"/>
</dbReference>
<dbReference type="PROSITE" id="PS51007">
    <property type="entry name" value="CYTC"/>
    <property type="match status" value="1"/>
</dbReference>
<dbReference type="OrthoDB" id="9798864at2"/>
<dbReference type="STRING" id="265726.KY46_10415"/>
<evidence type="ECO:0000256" key="4">
    <source>
        <dbReference type="ARBA" id="ARBA00022723"/>
    </source>
</evidence>
<keyword evidence="3 9" id="KW-0812">Transmembrane</keyword>
<evidence type="ECO:0000259" key="11">
    <source>
        <dbReference type="PROSITE" id="PS51007"/>
    </source>
</evidence>
<dbReference type="PATRIC" id="fig|265726.11.peg.4234"/>
<dbReference type="GO" id="GO:0016020">
    <property type="term" value="C:membrane"/>
    <property type="evidence" value="ECO:0007669"/>
    <property type="project" value="UniProtKB-SubCell"/>
</dbReference>
<evidence type="ECO:0000313" key="13">
    <source>
        <dbReference type="Proteomes" id="UP000033633"/>
    </source>
</evidence>
<feature type="signal peptide" evidence="10">
    <location>
        <begin position="1"/>
        <end position="18"/>
    </location>
</feature>
<dbReference type="PRINTS" id="PR00603">
    <property type="entry name" value="CYTOCHROMEC1"/>
</dbReference>
<evidence type="ECO:0000313" key="12">
    <source>
        <dbReference type="EMBL" id="KKC99930.1"/>
    </source>
</evidence>
<organism evidence="12 13">
    <name type="scientific">Photobacterium halotolerans</name>
    <dbReference type="NCBI Taxonomy" id="265726"/>
    <lineage>
        <taxon>Bacteria</taxon>
        <taxon>Pseudomonadati</taxon>
        <taxon>Pseudomonadota</taxon>
        <taxon>Gammaproteobacteria</taxon>
        <taxon>Vibrionales</taxon>
        <taxon>Vibrionaceae</taxon>
        <taxon>Photobacterium</taxon>
    </lineage>
</organism>
<evidence type="ECO:0000256" key="1">
    <source>
        <dbReference type="ARBA" id="ARBA00004370"/>
    </source>
</evidence>
<dbReference type="AlphaFoldDB" id="A0A0F5VCM4"/>
<keyword evidence="5 9" id="KW-1133">Transmembrane helix</keyword>
<dbReference type="InterPro" id="IPR036909">
    <property type="entry name" value="Cyt_c-like_dom_sf"/>
</dbReference>
<gene>
    <name evidence="12" type="ORF">KY46_10415</name>
</gene>
<accession>A0A0F5VCM4</accession>
<feature type="binding site" description="covalent" evidence="8">
    <location>
        <position position="50"/>
    </location>
    <ligand>
        <name>heme c</name>
        <dbReference type="ChEBI" id="CHEBI:61717"/>
    </ligand>
</feature>
<evidence type="ECO:0000256" key="5">
    <source>
        <dbReference type="ARBA" id="ARBA00022989"/>
    </source>
</evidence>
<dbReference type="SUPFAM" id="SSF46626">
    <property type="entry name" value="Cytochrome c"/>
    <property type="match status" value="1"/>
</dbReference>
<reference evidence="12 13" key="1">
    <citation type="submission" date="2014-12" db="EMBL/GenBank/DDBJ databases">
        <title>Mercury Reductase activity and rhizosphere competence traits in the genome of root associated Photobacterium halotolerans MELD1.</title>
        <authorList>
            <person name="Mathew D.C."/>
            <person name="Huang C.-C."/>
        </authorList>
    </citation>
    <scope>NUCLEOTIDE SEQUENCE [LARGE SCALE GENOMIC DNA]</scope>
    <source>
        <strain evidence="12 13">MELD1</strain>
    </source>
</reference>
<evidence type="ECO:0000256" key="3">
    <source>
        <dbReference type="ARBA" id="ARBA00022692"/>
    </source>
</evidence>
<keyword evidence="7 9" id="KW-0472">Membrane</keyword>
<evidence type="ECO:0000256" key="2">
    <source>
        <dbReference type="ARBA" id="ARBA00022617"/>
    </source>
</evidence>
<dbReference type="EMBL" id="JWYV01000007">
    <property type="protein sequence ID" value="KKC99930.1"/>
    <property type="molecule type" value="Genomic_DNA"/>
</dbReference>
<dbReference type="InterPro" id="IPR009056">
    <property type="entry name" value="Cyt_c-like_dom"/>
</dbReference>